<organism evidence="1 2">
    <name type="scientific">Ambrosiozyma monospora</name>
    <name type="common">Yeast</name>
    <name type="synonym">Endomycopsis monosporus</name>
    <dbReference type="NCBI Taxonomy" id="43982"/>
    <lineage>
        <taxon>Eukaryota</taxon>
        <taxon>Fungi</taxon>
        <taxon>Dikarya</taxon>
        <taxon>Ascomycota</taxon>
        <taxon>Saccharomycotina</taxon>
        <taxon>Pichiomycetes</taxon>
        <taxon>Pichiales</taxon>
        <taxon>Pichiaceae</taxon>
        <taxon>Ambrosiozyma</taxon>
    </lineage>
</organism>
<dbReference type="Proteomes" id="UP001165064">
    <property type="component" value="Unassembled WGS sequence"/>
</dbReference>
<evidence type="ECO:0000313" key="1">
    <source>
        <dbReference type="EMBL" id="GMF08677.1"/>
    </source>
</evidence>
<proteinExistence type="predicted"/>
<gene>
    <name evidence="1" type="ORF">Amon02_001333300</name>
</gene>
<keyword evidence="2" id="KW-1185">Reference proteome</keyword>
<comment type="caution">
    <text evidence="1">The sequence shown here is derived from an EMBL/GenBank/DDBJ whole genome shotgun (WGS) entry which is preliminary data.</text>
</comment>
<protein>
    <submittedName>
        <fullName evidence="1">Unnamed protein product</fullName>
    </submittedName>
</protein>
<evidence type="ECO:0000313" key="2">
    <source>
        <dbReference type="Proteomes" id="UP001165064"/>
    </source>
</evidence>
<reference evidence="1" key="1">
    <citation type="submission" date="2023-04" db="EMBL/GenBank/DDBJ databases">
        <title>Ambrosiozyma monospora NBRC 10751.</title>
        <authorList>
            <person name="Ichikawa N."/>
            <person name="Sato H."/>
            <person name="Tonouchi N."/>
        </authorList>
    </citation>
    <scope>NUCLEOTIDE SEQUENCE</scope>
    <source>
        <strain evidence="1">NBRC 10751</strain>
    </source>
</reference>
<dbReference type="EMBL" id="BSXS01017224">
    <property type="protein sequence ID" value="GMF08677.1"/>
    <property type="molecule type" value="Genomic_DNA"/>
</dbReference>
<sequence length="129" mass="14644">MESAKFGLVESDIIQLGMDYRGGSEEIYRCVKVKVELNSSWRRKGAKFSKETHEKLKQLTLTAKDEDIMSCVICLGAIKPCQAVFVSSCSHSWHYKCIRPLIVRSYPQFVCPNCKAVCDMEADLDDDEL</sequence>
<accession>A0ACB5UCN5</accession>
<name>A0ACB5UCN5_AMBMO</name>